<feature type="transmembrane region" description="Helical" evidence="16">
    <location>
        <begin position="54"/>
        <end position="74"/>
    </location>
</feature>
<feature type="binding site" evidence="14">
    <location>
        <position position="870"/>
    </location>
    <ligand>
        <name>ATP</name>
        <dbReference type="ChEBI" id="CHEBI:30616"/>
    </ligand>
</feature>
<dbReference type="GO" id="GO:0005524">
    <property type="term" value="F:ATP binding"/>
    <property type="evidence" value="ECO:0007669"/>
    <property type="project" value="UniProtKB-UniRule"/>
</dbReference>
<feature type="transmembrane region" description="Helical" evidence="16">
    <location>
        <begin position="514"/>
        <end position="535"/>
    </location>
</feature>
<feature type="binding site" evidence="15">
    <location>
        <position position="625"/>
    </location>
    <ligand>
        <name>Mg(2+)</name>
        <dbReference type="ChEBI" id="CHEBI:18420"/>
    </ligand>
</feature>
<dbReference type="Pfam" id="PF08282">
    <property type="entry name" value="Hydrolase_3"/>
    <property type="match status" value="1"/>
</dbReference>
<keyword evidence="7 14" id="KW-0067">ATP-binding</keyword>
<dbReference type="InterPro" id="IPR018303">
    <property type="entry name" value="ATPase_P-typ_P_site"/>
</dbReference>
<feature type="binding site" evidence="14">
    <location>
        <position position="626"/>
    </location>
    <ligand>
        <name>ATP</name>
        <dbReference type="ChEBI" id="CHEBI:30616"/>
    </ligand>
</feature>
<evidence type="ECO:0000256" key="7">
    <source>
        <dbReference type="ARBA" id="ARBA00022840"/>
    </source>
</evidence>
<feature type="transmembrane region" description="Helical" evidence="16">
    <location>
        <begin position="1371"/>
        <end position="1392"/>
    </location>
</feature>
<dbReference type="PANTHER" id="PTHR24092">
    <property type="entry name" value="PROBABLE PHOSPHOLIPID-TRANSPORTING ATPASE"/>
    <property type="match status" value="1"/>
</dbReference>
<evidence type="ECO:0000256" key="14">
    <source>
        <dbReference type="PIRSR" id="PIRSR606539-2"/>
    </source>
</evidence>
<feature type="binding site" evidence="14">
    <location>
        <position position="627"/>
    </location>
    <ligand>
        <name>ATP</name>
        <dbReference type="ChEBI" id="CHEBI:30616"/>
    </ligand>
</feature>
<evidence type="ECO:0000259" key="18">
    <source>
        <dbReference type="Pfam" id="PF00122"/>
    </source>
</evidence>
<feature type="binding site" evidence="14">
    <location>
        <position position="827"/>
    </location>
    <ligand>
        <name>ATP</name>
        <dbReference type="ChEBI" id="CHEBI:30616"/>
    </ligand>
</feature>
<feature type="binding site" evidence="14">
    <location>
        <position position="625"/>
    </location>
    <ligand>
        <name>ATP</name>
        <dbReference type="ChEBI" id="CHEBI:30616"/>
    </ligand>
</feature>
<evidence type="ECO:0000256" key="1">
    <source>
        <dbReference type="ARBA" id="ARBA00004141"/>
    </source>
</evidence>
<feature type="binding site" evidence="14">
    <location>
        <position position="1131"/>
    </location>
    <ligand>
        <name>ATP</name>
        <dbReference type="ChEBI" id="CHEBI:30616"/>
    </ligand>
</feature>
<feature type="transmembrane region" description="Helical" evidence="16">
    <location>
        <begin position="1267"/>
        <end position="1285"/>
    </location>
</feature>
<dbReference type="EC" id="7.6.2.1" evidence="16"/>
<dbReference type="Gene3D" id="3.40.1110.10">
    <property type="entry name" value="Calcium-transporting ATPase, cytoplasmic domain N"/>
    <property type="match status" value="2"/>
</dbReference>
<dbReference type="OrthoDB" id="377733at2759"/>
<comment type="cofactor">
    <cofactor evidence="15">
        <name>Mg(2+)</name>
        <dbReference type="ChEBI" id="CHEBI:18420"/>
    </cofactor>
</comment>
<dbReference type="SUPFAM" id="SSF81665">
    <property type="entry name" value="Calcium ATPase, transmembrane domain M"/>
    <property type="match status" value="1"/>
</dbReference>
<feature type="region of interest" description="Disordered" evidence="17">
    <location>
        <begin position="784"/>
        <end position="805"/>
    </location>
</feature>
<evidence type="ECO:0000259" key="20">
    <source>
        <dbReference type="Pfam" id="PF16212"/>
    </source>
</evidence>
<feature type="transmembrane region" description="Helical" evidence="16">
    <location>
        <begin position="1323"/>
        <end position="1350"/>
    </location>
</feature>
<dbReference type="GO" id="GO:0016887">
    <property type="term" value="F:ATP hydrolysis activity"/>
    <property type="evidence" value="ECO:0007669"/>
    <property type="project" value="InterPro"/>
</dbReference>
<dbReference type="Pfam" id="PF00122">
    <property type="entry name" value="E1-E2_ATPase"/>
    <property type="match status" value="1"/>
</dbReference>
<proteinExistence type="inferred from homology"/>
<evidence type="ECO:0000256" key="4">
    <source>
        <dbReference type="ARBA" id="ARBA00022692"/>
    </source>
</evidence>
<keyword evidence="6 14" id="KW-0547">Nucleotide-binding</keyword>
<dbReference type="SFLD" id="SFLDS00003">
    <property type="entry name" value="Haloacid_Dehalogenase"/>
    <property type="match status" value="1"/>
</dbReference>
<dbReference type="InterPro" id="IPR059000">
    <property type="entry name" value="ATPase_P-type_domA"/>
</dbReference>
<feature type="binding site" evidence="14">
    <location>
        <position position="1012"/>
    </location>
    <ligand>
        <name>ATP</name>
        <dbReference type="ChEBI" id="CHEBI:30616"/>
    </ligand>
</feature>
<evidence type="ECO:0000256" key="13">
    <source>
        <dbReference type="PIRSR" id="PIRSR606539-1"/>
    </source>
</evidence>
<dbReference type="InterPro" id="IPR023214">
    <property type="entry name" value="HAD_sf"/>
</dbReference>
<dbReference type="Pfam" id="PF16209">
    <property type="entry name" value="PhoLip_ATPase_N"/>
    <property type="match status" value="1"/>
</dbReference>
<keyword evidence="8 15" id="KW-0460">Magnesium</keyword>
<dbReference type="Pfam" id="PF13246">
    <property type="entry name" value="Cation_ATPase"/>
    <property type="match status" value="1"/>
</dbReference>
<feature type="binding site" evidence="14">
    <location>
        <position position="1011"/>
    </location>
    <ligand>
        <name>ATP</name>
        <dbReference type="ChEBI" id="CHEBI:30616"/>
    </ligand>
</feature>
<evidence type="ECO:0000256" key="5">
    <source>
        <dbReference type="ARBA" id="ARBA00022723"/>
    </source>
</evidence>
<keyword evidence="9 16" id="KW-1278">Translocase</keyword>
<feature type="transmembrane region" description="Helical" evidence="16">
    <location>
        <begin position="1297"/>
        <end position="1317"/>
    </location>
</feature>
<feature type="domain" description="P-type ATPase C-terminal" evidence="20">
    <location>
        <begin position="1154"/>
        <end position="1399"/>
    </location>
</feature>
<dbReference type="FunFam" id="3.40.50.1000:FF:000001">
    <property type="entry name" value="Phospholipid-transporting ATPase IC"/>
    <property type="match status" value="1"/>
</dbReference>
<evidence type="ECO:0000256" key="12">
    <source>
        <dbReference type="ARBA" id="ARBA00034036"/>
    </source>
</evidence>
<feature type="region of interest" description="Disordered" evidence="17">
    <location>
        <begin position="1431"/>
        <end position="1451"/>
    </location>
</feature>
<dbReference type="GO" id="GO:0045332">
    <property type="term" value="P:phospholipid translocation"/>
    <property type="evidence" value="ECO:0007669"/>
    <property type="project" value="TreeGrafter"/>
</dbReference>
<keyword evidence="11 16" id="KW-0472">Membrane</keyword>
<dbReference type="GO" id="GO:0005886">
    <property type="term" value="C:plasma membrane"/>
    <property type="evidence" value="ECO:0007669"/>
    <property type="project" value="TreeGrafter"/>
</dbReference>
<protein>
    <recommendedName>
        <fullName evidence="16">Phospholipid-transporting ATPase</fullName>
        <ecNumber evidence="16">7.6.2.1</ecNumber>
    </recommendedName>
</protein>
<evidence type="ECO:0000256" key="10">
    <source>
        <dbReference type="ARBA" id="ARBA00022989"/>
    </source>
</evidence>
<dbReference type="InterPro" id="IPR006539">
    <property type="entry name" value="P-type_ATPase_IV"/>
</dbReference>
<dbReference type="InterPro" id="IPR032631">
    <property type="entry name" value="P-type_ATPase_N"/>
</dbReference>
<dbReference type="FunFam" id="2.70.150.10:FF:000054">
    <property type="entry name" value="Phospholipid-transporting ATPase"/>
    <property type="match status" value="1"/>
</dbReference>
<comment type="similarity">
    <text evidence="3 16">Belongs to the cation transport ATPase (P-type) (TC 3.A.3) family. Type IV subfamily.</text>
</comment>
<dbReference type="InterPro" id="IPR036412">
    <property type="entry name" value="HAD-like_sf"/>
</dbReference>
<evidence type="ECO:0000256" key="15">
    <source>
        <dbReference type="PIRSR" id="PIRSR606539-3"/>
    </source>
</evidence>
<comment type="subcellular location">
    <subcellularLocation>
        <location evidence="2">Endomembrane system</location>
    </subcellularLocation>
    <subcellularLocation>
        <location evidence="1 16">Membrane</location>
        <topology evidence="1 16">Multi-pass membrane protein</topology>
    </subcellularLocation>
</comment>
<evidence type="ECO:0000256" key="6">
    <source>
        <dbReference type="ARBA" id="ARBA00022741"/>
    </source>
</evidence>
<dbReference type="Pfam" id="PF16212">
    <property type="entry name" value="PhoLip_ATPase_C"/>
    <property type="match status" value="1"/>
</dbReference>
<dbReference type="InterPro" id="IPR032630">
    <property type="entry name" value="P_typ_ATPase_c"/>
</dbReference>
<evidence type="ECO:0000256" key="3">
    <source>
        <dbReference type="ARBA" id="ARBA00008109"/>
    </source>
</evidence>
<feature type="binding site" evidence="14">
    <location>
        <position position="1101"/>
    </location>
    <ligand>
        <name>ATP</name>
        <dbReference type="ChEBI" id="CHEBI:30616"/>
    </ligand>
</feature>
<evidence type="ECO:0000256" key="16">
    <source>
        <dbReference type="RuleBase" id="RU362033"/>
    </source>
</evidence>
<feature type="transmembrane region" description="Helical" evidence="16">
    <location>
        <begin position="20"/>
        <end position="42"/>
    </location>
</feature>
<dbReference type="SFLD" id="SFLDG00002">
    <property type="entry name" value="C1.7:_P-type_atpase_like"/>
    <property type="match status" value="1"/>
</dbReference>
<keyword evidence="10 16" id="KW-1133">Transmembrane helix</keyword>
<dbReference type="EMBL" id="OB660540">
    <property type="protein sequence ID" value="CAD7225266.1"/>
    <property type="molecule type" value="Genomic_DNA"/>
</dbReference>
<keyword evidence="4 16" id="KW-0812">Transmembrane</keyword>
<dbReference type="InterPro" id="IPR008250">
    <property type="entry name" value="ATPase_P-typ_transduc_dom_A_sf"/>
</dbReference>
<dbReference type="SUPFAM" id="SSF81653">
    <property type="entry name" value="Calcium ATPase, transduction domain A"/>
    <property type="match status" value="1"/>
</dbReference>
<feature type="transmembrane region" description="Helical" evidence="16">
    <location>
        <begin position="555"/>
        <end position="579"/>
    </location>
</feature>
<organism evidence="21">
    <name type="scientific">Cyprideis torosa</name>
    <dbReference type="NCBI Taxonomy" id="163714"/>
    <lineage>
        <taxon>Eukaryota</taxon>
        <taxon>Metazoa</taxon>
        <taxon>Ecdysozoa</taxon>
        <taxon>Arthropoda</taxon>
        <taxon>Crustacea</taxon>
        <taxon>Oligostraca</taxon>
        <taxon>Ostracoda</taxon>
        <taxon>Podocopa</taxon>
        <taxon>Podocopida</taxon>
        <taxon>Cytherocopina</taxon>
        <taxon>Cytheroidea</taxon>
        <taxon>Cytherideidae</taxon>
        <taxon>Cyprideis</taxon>
    </lineage>
</organism>
<dbReference type="InterPro" id="IPR023298">
    <property type="entry name" value="ATPase_P-typ_TM_dom_sf"/>
</dbReference>
<feature type="transmembrane region" description="Helical" evidence="16">
    <location>
        <begin position="1217"/>
        <end position="1237"/>
    </location>
</feature>
<evidence type="ECO:0000259" key="19">
    <source>
        <dbReference type="Pfam" id="PF16209"/>
    </source>
</evidence>
<dbReference type="PROSITE" id="PS00154">
    <property type="entry name" value="ATPASE_E1_E2"/>
    <property type="match status" value="1"/>
</dbReference>
<dbReference type="NCBIfam" id="TIGR01494">
    <property type="entry name" value="ATPase_P-type"/>
    <property type="match status" value="1"/>
</dbReference>
<evidence type="ECO:0000313" key="21">
    <source>
        <dbReference type="EMBL" id="CAD7225266.1"/>
    </source>
</evidence>
<name>A0A7R8ZM84_9CRUS</name>
<reference evidence="21" key="1">
    <citation type="submission" date="2020-11" db="EMBL/GenBank/DDBJ databases">
        <authorList>
            <person name="Tran Van P."/>
        </authorList>
    </citation>
    <scope>NUCLEOTIDE SEQUENCE</scope>
</reference>
<evidence type="ECO:0000256" key="8">
    <source>
        <dbReference type="ARBA" id="ARBA00022842"/>
    </source>
</evidence>
<keyword evidence="5 15" id="KW-0479">Metal-binding</keyword>
<evidence type="ECO:0000256" key="9">
    <source>
        <dbReference type="ARBA" id="ARBA00022967"/>
    </source>
</evidence>
<dbReference type="NCBIfam" id="TIGR01652">
    <property type="entry name" value="ATPase-Plipid"/>
    <property type="match status" value="1"/>
</dbReference>
<dbReference type="GO" id="GO:0000287">
    <property type="term" value="F:magnesium ion binding"/>
    <property type="evidence" value="ECO:0007669"/>
    <property type="project" value="UniProtKB-UniRule"/>
</dbReference>
<dbReference type="PRINTS" id="PR00119">
    <property type="entry name" value="CATATPASE"/>
</dbReference>
<dbReference type="SFLD" id="SFLDF00027">
    <property type="entry name" value="p-type_atpase"/>
    <property type="match status" value="1"/>
</dbReference>
<dbReference type="InterPro" id="IPR044492">
    <property type="entry name" value="P_typ_ATPase_HD_dom"/>
</dbReference>
<feature type="binding site" evidence="14">
    <location>
        <position position="1130"/>
    </location>
    <ligand>
        <name>ATP</name>
        <dbReference type="ChEBI" id="CHEBI:30616"/>
    </ligand>
</feature>
<evidence type="ECO:0000256" key="2">
    <source>
        <dbReference type="ARBA" id="ARBA00004308"/>
    </source>
</evidence>
<feature type="binding site" evidence="15">
    <location>
        <position position="1131"/>
    </location>
    <ligand>
        <name>Mg(2+)</name>
        <dbReference type="ChEBI" id="CHEBI:18420"/>
    </ligand>
</feature>
<feature type="domain" description="P-type ATPase N-terminal" evidence="19">
    <location>
        <begin position="257"/>
        <end position="310"/>
    </location>
</feature>
<feature type="binding site" evidence="14">
    <location>
        <position position="1107"/>
    </location>
    <ligand>
        <name>ATP</name>
        <dbReference type="ChEBI" id="CHEBI:30616"/>
    </ligand>
</feature>
<dbReference type="Gene3D" id="1.20.1110.10">
    <property type="entry name" value="Calcium-transporting ATPase, transmembrane domain"/>
    <property type="match status" value="1"/>
</dbReference>
<dbReference type="InterPro" id="IPR023299">
    <property type="entry name" value="ATPase_P-typ_cyto_dom_N"/>
</dbReference>
<comment type="catalytic activity">
    <reaction evidence="12 16">
        <text>ATP + H2O + phospholipidSide 1 = ADP + phosphate + phospholipidSide 2.</text>
        <dbReference type="EC" id="7.6.2.1"/>
    </reaction>
</comment>
<feature type="transmembrane region" description="Helical" evidence="16">
    <location>
        <begin position="1184"/>
        <end position="1205"/>
    </location>
</feature>
<feature type="binding site" evidence="14">
    <location>
        <position position="895"/>
    </location>
    <ligand>
        <name>ATP</name>
        <dbReference type="ChEBI" id="CHEBI:30616"/>
    </ligand>
</feature>
<feature type="transmembrane region" description="Helical" evidence="16">
    <location>
        <begin position="108"/>
        <end position="129"/>
    </location>
</feature>
<feature type="binding site" evidence="15">
    <location>
        <position position="627"/>
    </location>
    <ligand>
        <name>Mg(2+)</name>
        <dbReference type="ChEBI" id="CHEBI:18420"/>
    </ligand>
</feature>
<accession>A0A7R8ZM84</accession>
<dbReference type="Gene3D" id="2.70.150.10">
    <property type="entry name" value="Calcium-transporting ATPase, cytoplasmic transduction domain A"/>
    <property type="match status" value="1"/>
</dbReference>
<evidence type="ECO:0000256" key="17">
    <source>
        <dbReference type="SAM" id="MobiDB-lite"/>
    </source>
</evidence>
<feature type="binding site" evidence="14">
    <location>
        <position position="1010"/>
    </location>
    <ligand>
        <name>ATP</name>
        <dbReference type="ChEBI" id="CHEBI:30616"/>
    </ligand>
</feature>
<dbReference type="SUPFAM" id="SSF81660">
    <property type="entry name" value="Metal cation-transporting ATPase, ATP-binding domain N"/>
    <property type="match status" value="1"/>
</dbReference>
<feature type="binding site" evidence="15">
    <location>
        <position position="1127"/>
    </location>
    <ligand>
        <name>Mg(2+)</name>
        <dbReference type="ChEBI" id="CHEBI:18420"/>
    </ligand>
</feature>
<feature type="compositionally biased region" description="Basic and acidic residues" evidence="17">
    <location>
        <begin position="784"/>
        <end position="794"/>
    </location>
</feature>
<feature type="active site" description="4-aspartylphosphate intermediate" evidence="13">
    <location>
        <position position="625"/>
    </location>
</feature>
<sequence length="1451" mass="164998">MDDELEDTIQMDTQEDDALTVAFTCILACFVTLPLLMLVIGVQYMRECPLEPQIPVYLLVGGIVGMLVMFYLLWKQIRSRRYDRMDAGVISWDTFDDGILMAESTARCTHICVAIFLITWFAMGNYWILRIYKPKYSVFKSVSELEDEDQRLLDVLDSNKSPELLYQALLAEEGLSTSTYFPTESDVAPLKVVFRRDTGPVGPRVRTSQTRSCYFQLQSFISGCFGMCGIKDPFSGHDNVRIVVPNVPGFYWEPNGYYPNNEIRTQKYSWYSFLFINMWEQLSTLPTLYFLVLAFLNCLPQFRSFGSEVTVFPICVLLLFTAVKDWVEDRRKVNSDAEINGSDCVVYRAGEFKKAKWRDVLVGDVIRVTCDEKIPADLLLIYSSDSFNVAYIETSNLDGESSLKQRNTVPLHQQSSVSLGAQKHFDPSILVDHTIECSPPVPRITRFYGNLFAPDGSPITLGAVNLLPRDCVLRNTNYVIGIAIYTGGHTKSMLNTGPQQYKRSFAEKRLDGDILLMLLILCILCVVSTVGNLAWEWRAGKFLEMYLYPEEGNLATLIIISFIRNAIIFQNVLPISLFIMMEFCRLWYGYDLMSDQDLRVGNRQLQCRTFKLLEDLGMVQHIFSDKTGTLTQNAMVFRRCHVTGQSFDHQVVDIAPESFKEEGSNPSLTRRRRRKMAVETNQSLFKEMEALSKISDPRTLKGKEADLWEFFLLLVTCHTVMVSRTMRDRTGRPRIFRRSLGRKELTAEVRRSIREILSTDTVSSQVSFPLPQLVEEDDEFLEIPRKSATKEKQRSSVAPPPPERIEAPIRTCIGHKLPQYEGESPDEIALVEFAFHYGFRLLGRQSLELRICPPGIDKPLSIRIIQVLYFDPQRKSMSVVIRSPLRPSHLLLLCKGAESSMIPRLEASPADRQAIQKIVDDYAADGLRTLVLAKREIRVRDYVEWVKRYRTADLKDWKAQRENNLRMLYLELERDMAFLGVTGVEDRLQDGTAETIEALTEAGITFWILTGDKTGTAINVAKSCHALKQDAVVLNISGTTAKALIASLNKAFYEIQTGPRTKQYGVSIEGRTLALLKEMDKDIQKSFCTLTSFCDTVVCSRATPIQKEDAVLLVQEHEHCLTMAIGDGANDVAMLQRAHLGIAVEGVEGAQAILASDVSIPMFRHLKKLLLVHGHNFVERIQKVPLYIIYKQMFLTLVMFWMQLYNGLSGYNMVPDICIFMFGLIWTAGPILLLGLVDRVLPDHDLLRYPPLYAQGSSQLTYNTETFWGWLGWAYYQSLIAFFMARLTFPDAEALEFGVVITTSIVWIANFTLFFVANTVTYMLIWSVACSILVFYGVMIAASCIDYGSLEWFQVHLLHGVIADLFLDSRFYLVTVISVVASILPLCVYRALVQTLRPNLSTIIARENQGKYWLIQRLRAAEEYLMKRLNQRGEQGTSTSTTKAAVSKKHK</sequence>
<feature type="transmembrane region" description="Helical" evidence="16">
    <location>
        <begin position="273"/>
        <end position="296"/>
    </location>
</feature>
<feature type="transmembrane region" description="Helical" evidence="16">
    <location>
        <begin position="302"/>
        <end position="323"/>
    </location>
</feature>
<dbReference type="Gene3D" id="3.40.50.1000">
    <property type="entry name" value="HAD superfamily/HAD-like"/>
    <property type="match status" value="2"/>
</dbReference>
<evidence type="ECO:0000256" key="11">
    <source>
        <dbReference type="ARBA" id="ARBA00023136"/>
    </source>
</evidence>
<gene>
    <name evidence="21" type="ORF">CTOB1V02_LOCUS3211</name>
</gene>
<dbReference type="InterPro" id="IPR001757">
    <property type="entry name" value="P_typ_ATPase"/>
</dbReference>
<feature type="binding site" evidence="14">
    <location>
        <position position="928"/>
    </location>
    <ligand>
        <name>ATP</name>
        <dbReference type="ChEBI" id="CHEBI:30616"/>
    </ligand>
</feature>
<dbReference type="SUPFAM" id="SSF56784">
    <property type="entry name" value="HAD-like"/>
    <property type="match status" value="1"/>
</dbReference>
<dbReference type="GO" id="GO:0140326">
    <property type="term" value="F:ATPase-coupled intramembrane lipid transporter activity"/>
    <property type="evidence" value="ECO:0007669"/>
    <property type="project" value="UniProtKB-EC"/>
</dbReference>
<feature type="domain" description="P-type ATPase A" evidence="18">
    <location>
        <begin position="344"/>
        <end position="405"/>
    </location>
</feature>
<dbReference type="PANTHER" id="PTHR24092:SF218">
    <property type="entry name" value="PHOSPHOLIPID-TRANSPORTING ATPASE"/>
    <property type="match status" value="1"/>
</dbReference>